<evidence type="ECO:0000259" key="2">
    <source>
        <dbReference type="PROSITE" id="PS50097"/>
    </source>
</evidence>
<dbReference type="InterPro" id="IPR000210">
    <property type="entry name" value="BTB/POZ_dom"/>
</dbReference>
<proteinExistence type="predicted"/>
<name>A0ABR1QMC6_9PEZI</name>
<evidence type="ECO:0000256" key="1">
    <source>
        <dbReference type="SAM" id="MobiDB-lite"/>
    </source>
</evidence>
<protein>
    <recommendedName>
        <fullName evidence="2">BTB domain-containing protein</fullName>
    </recommendedName>
</protein>
<feature type="compositionally biased region" description="Acidic residues" evidence="1">
    <location>
        <begin position="235"/>
        <end position="244"/>
    </location>
</feature>
<feature type="region of interest" description="Disordered" evidence="1">
    <location>
        <begin position="231"/>
        <end position="272"/>
    </location>
</feature>
<dbReference type="InterPro" id="IPR011333">
    <property type="entry name" value="SKP1/BTB/POZ_sf"/>
</dbReference>
<evidence type="ECO:0000313" key="4">
    <source>
        <dbReference type="Proteomes" id="UP001391051"/>
    </source>
</evidence>
<dbReference type="Gene3D" id="3.30.710.10">
    <property type="entry name" value="Potassium Channel Kv1.1, Chain A"/>
    <property type="match status" value="1"/>
</dbReference>
<feature type="compositionally biased region" description="Basic residues" evidence="1">
    <location>
        <begin position="250"/>
        <end position="272"/>
    </location>
</feature>
<keyword evidence="4" id="KW-1185">Reference proteome</keyword>
<organism evidence="3 4">
    <name type="scientific">Apiospora aurea</name>
    <dbReference type="NCBI Taxonomy" id="335848"/>
    <lineage>
        <taxon>Eukaryota</taxon>
        <taxon>Fungi</taxon>
        <taxon>Dikarya</taxon>
        <taxon>Ascomycota</taxon>
        <taxon>Pezizomycotina</taxon>
        <taxon>Sordariomycetes</taxon>
        <taxon>Xylariomycetidae</taxon>
        <taxon>Amphisphaeriales</taxon>
        <taxon>Apiosporaceae</taxon>
        <taxon>Apiospora</taxon>
    </lineage>
</organism>
<dbReference type="GeneID" id="92073475"/>
<accession>A0ABR1QMC6</accession>
<sequence length="272" mass="31624">MPTTRNSAIVRKGDDLLWKTQIYADMKIICDGKHWLVHRNILASRCAWFNDRIWTLSKVRTARETDYRTQRLTKVIATQKGQYYELELEGYYHLLVRAFLYFIYTGVLDHEHLNNTSTPDNVVIAQLHRMSGDFDLWELKEALVAMCSKALDARLECYAQNPEKTIVVNGILDGVKYAYTRPEHQQADLRAVYVNFFARCLKRIGDSTTFYERIRDIPAFSADLLEVIGKKSWGDEGDNDNESEGDARAQRHSRKKSGKKHRSHKHKSHSKK</sequence>
<evidence type="ECO:0000313" key="3">
    <source>
        <dbReference type="EMBL" id="KAK7959337.1"/>
    </source>
</evidence>
<gene>
    <name evidence="3" type="ORF">PG986_004191</name>
</gene>
<feature type="domain" description="BTB" evidence="2">
    <location>
        <begin position="24"/>
        <end position="112"/>
    </location>
</feature>
<dbReference type="Proteomes" id="UP001391051">
    <property type="component" value="Unassembled WGS sequence"/>
</dbReference>
<dbReference type="SUPFAM" id="SSF54695">
    <property type="entry name" value="POZ domain"/>
    <property type="match status" value="1"/>
</dbReference>
<dbReference type="EMBL" id="JAQQWE010000003">
    <property type="protein sequence ID" value="KAK7959337.1"/>
    <property type="molecule type" value="Genomic_DNA"/>
</dbReference>
<dbReference type="RefSeq" id="XP_066703040.1">
    <property type="nucleotide sequence ID" value="XM_066840413.1"/>
</dbReference>
<dbReference type="PROSITE" id="PS50097">
    <property type="entry name" value="BTB"/>
    <property type="match status" value="1"/>
</dbReference>
<comment type="caution">
    <text evidence="3">The sequence shown here is derived from an EMBL/GenBank/DDBJ whole genome shotgun (WGS) entry which is preliminary data.</text>
</comment>
<reference evidence="3 4" key="1">
    <citation type="submission" date="2023-01" db="EMBL/GenBank/DDBJ databases">
        <title>Analysis of 21 Apiospora genomes using comparative genomics revels a genus with tremendous synthesis potential of carbohydrate active enzymes and secondary metabolites.</title>
        <authorList>
            <person name="Sorensen T."/>
        </authorList>
    </citation>
    <scope>NUCLEOTIDE SEQUENCE [LARGE SCALE GENOMIC DNA]</scope>
    <source>
        <strain evidence="3 4">CBS 24483</strain>
    </source>
</reference>